<gene>
    <name evidence="2" type="ORF">PMIN01_10668</name>
</gene>
<evidence type="ECO:0000313" key="3">
    <source>
        <dbReference type="Proteomes" id="UP000756921"/>
    </source>
</evidence>
<accession>A0A9P6KMF4</accession>
<dbReference type="EMBL" id="WJXW01000012">
    <property type="protein sequence ID" value="KAF9731651.1"/>
    <property type="molecule type" value="Genomic_DNA"/>
</dbReference>
<proteinExistence type="predicted"/>
<reference evidence="2" key="1">
    <citation type="journal article" date="2020" name="Mol. Plant Microbe Interact.">
        <title>Genome Sequence of the Biocontrol Agent Coniothyrium minitans strain Conio (IMI 134523).</title>
        <authorList>
            <person name="Patel D."/>
            <person name="Shittu T.A."/>
            <person name="Baroncelli R."/>
            <person name="Muthumeenakshi S."/>
            <person name="Osborne T.H."/>
            <person name="Janganan T.K."/>
            <person name="Sreenivasaprasad S."/>
        </authorList>
    </citation>
    <scope>NUCLEOTIDE SEQUENCE</scope>
    <source>
        <strain evidence="2">Conio</strain>
    </source>
</reference>
<dbReference type="Proteomes" id="UP000756921">
    <property type="component" value="Unassembled WGS sequence"/>
</dbReference>
<dbReference type="AlphaFoldDB" id="A0A9P6KMF4"/>
<feature type="region of interest" description="Disordered" evidence="1">
    <location>
        <begin position="45"/>
        <end position="71"/>
    </location>
</feature>
<name>A0A9P6KMF4_9PLEO</name>
<evidence type="ECO:0000256" key="1">
    <source>
        <dbReference type="SAM" id="MobiDB-lite"/>
    </source>
</evidence>
<sequence length="119" mass="13521">MREVREQRGRRTVRAVGRDERKWWRGRPELVGKVLWSLLTSGVRSGREGIGRKEGALGRRDQHRATTLPISLPSHSPNLAVFIAARQQEQQQRRHCSERSSSSLGATAKRRAPAVMLFV</sequence>
<keyword evidence="3" id="KW-1185">Reference proteome</keyword>
<feature type="compositionally biased region" description="Basic and acidic residues" evidence="1">
    <location>
        <begin position="45"/>
        <end position="64"/>
    </location>
</feature>
<organism evidence="2 3">
    <name type="scientific">Paraphaeosphaeria minitans</name>
    <dbReference type="NCBI Taxonomy" id="565426"/>
    <lineage>
        <taxon>Eukaryota</taxon>
        <taxon>Fungi</taxon>
        <taxon>Dikarya</taxon>
        <taxon>Ascomycota</taxon>
        <taxon>Pezizomycotina</taxon>
        <taxon>Dothideomycetes</taxon>
        <taxon>Pleosporomycetidae</taxon>
        <taxon>Pleosporales</taxon>
        <taxon>Massarineae</taxon>
        <taxon>Didymosphaeriaceae</taxon>
        <taxon>Paraphaeosphaeria</taxon>
    </lineage>
</organism>
<comment type="caution">
    <text evidence="2">The sequence shown here is derived from an EMBL/GenBank/DDBJ whole genome shotgun (WGS) entry which is preliminary data.</text>
</comment>
<protein>
    <submittedName>
        <fullName evidence="2">Uncharacterized protein</fullName>
    </submittedName>
</protein>
<evidence type="ECO:0000313" key="2">
    <source>
        <dbReference type="EMBL" id="KAF9731651.1"/>
    </source>
</evidence>